<dbReference type="AlphaFoldDB" id="A0A448X2F9"/>
<feature type="transmembrane region" description="Helical" evidence="1">
    <location>
        <begin position="41"/>
        <end position="60"/>
    </location>
</feature>
<name>A0A448X2F9_9PLAT</name>
<keyword evidence="1" id="KW-0812">Transmembrane</keyword>
<evidence type="ECO:0000256" key="1">
    <source>
        <dbReference type="SAM" id="Phobius"/>
    </source>
</evidence>
<proteinExistence type="predicted"/>
<feature type="transmembrane region" description="Helical" evidence="1">
    <location>
        <begin position="7"/>
        <end position="29"/>
    </location>
</feature>
<evidence type="ECO:0000313" key="3">
    <source>
        <dbReference type="Proteomes" id="UP000784294"/>
    </source>
</evidence>
<reference evidence="2" key="1">
    <citation type="submission" date="2018-11" db="EMBL/GenBank/DDBJ databases">
        <authorList>
            <consortium name="Pathogen Informatics"/>
        </authorList>
    </citation>
    <scope>NUCLEOTIDE SEQUENCE</scope>
</reference>
<keyword evidence="1" id="KW-1133">Transmembrane helix</keyword>
<organism evidence="2 3">
    <name type="scientific">Protopolystoma xenopodis</name>
    <dbReference type="NCBI Taxonomy" id="117903"/>
    <lineage>
        <taxon>Eukaryota</taxon>
        <taxon>Metazoa</taxon>
        <taxon>Spiralia</taxon>
        <taxon>Lophotrochozoa</taxon>
        <taxon>Platyhelminthes</taxon>
        <taxon>Monogenea</taxon>
        <taxon>Polyopisthocotylea</taxon>
        <taxon>Polystomatidea</taxon>
        <taxon>Polystomatidae</taxon>
        <taxon>Protopolystoma</taxon>
    </lineage>
</organism>
<keyword evidence="3" id="KW-1185">Reference proteome</keyword>
<feature type="transmembrane region" description="Helical" evidence="1">
    <location>
        <begin position="120"/>
        <end position="139"/>
    </location>
</feature>
<sequence length="175" mass="19645">MKYRTSASIHLLALISFVLSLWCNAVWLLPPRAMLVIEQHLVHILIGGVYASLFSIPYFFEYIMPGLPLADDADSLLSLPLAWWTRQMVRLLGFLFPAPCLMLGWLSFKQAVHAASSSLPFGLSLVVGGFAVYHAFLMAKNMTTTEHVHQHSFNQQPMVQTMTRSTGTVCSRLYN</sequence>
<gene>
    <name evidence="2" type="ORF">PXEA_LOCUS19677</name>
</gene>
<dbReference type="EMBL" id="CAAALY010078947">
    <property type="protein sequence ID" value="VEL26237.1"/>
    <property type="molecule type" value="Genomic_DNA"/>
</dbReference>
<dbReference type="Proteomes" id="UP000784294">
    <property type="component" value="Unassembled WGS sequence"/>
</dbReference>
<comment type="caution">
    <text evidence="2">The sequence shown here is derived from an EMBL/GenBank/DDBJ whole genome shotgun (WGS) entry which is preliminary data.</text>
</comment>
<evidence type="ECO:0000313" key="2">
    <source>
        <dbReference type="EMBL" id="VEL26237.1"/>
    </source>
</evidence>
<feature type="transmembrane region" description="Helical" evidence="1">
    <location>
        <begin position="88"/>
        <end position="108"/>
    </location>
</feature>
<keyword evidence="1" id="KW-0472">Membrane</keyword>
<protein>
    <submittedName>
        <fullName evidence="2">Uncharacterized protein</fullName>
    </submittedName>
</protein>
<accession>A0A448X2F9</accession>